<reference evidence="6" key="1">
    <citation type="journal article" date="2021" name="Int. J. Syst. Evol. Microbiol.">
        <title>Bradyrhizobium septentrionale sp. nov. (sv. septentrionale) and Bradyrhizobium quebecense sp. nov. (sv. septentrionale) associated with legumes native to Canada possess rearranged symbiosis genes and numerous insertion sequences.</title>
        <authorList>
            <person name="Bromfield E.S.P."/>
            <person name="Cloutier S."/>
        </authorList>
    </citation>
    <scope>NUCLEOTIDE SEQUENCE</scope>
    <source>
        <strain evidence="6">5S5</strain>
    </source>
</reference>
<dbReference type="Gene3D" id="2.60.120.10">
    <property type="entry name" value="Jelly Rolls"/>
    <property type="match status" value="1"/>
</dbReference>
<dbReference type="GO" id="GO:0008830">
    <property type="term" value="F:dTDP-4-dehydrorhamnose 3,5-epimerase activity"/>
    <property type="evidence" value="ECO:0007669"/>
    <property type="project" value="UniProtKB-EC"/>
</dbReference>
<evidence type="ECO:0000256" key="4">
    <source>
        <dbReference type="ARBA" id="ARBA00019595"/>
    </source>
</evidence>
<dbReference type="RefSeq" id="WP_338833437.1">
    <property type="nucleotide sequence ID" value="NZ_CP147711.1"/>
</dbReference>
<protein>
    <recommendedName>
        <fullName evidence="4 5">dTDP-4-dehydrorhamnose 3,5-epimerase</fullName>
        <ecNumber evidence="3 5">5.1.3.13</ecNumber>
    </recommendedName>
    <alternativeName>
        <fullName evidence="5">Thymidine diphospho-4-keto-rhamnose 3,5-epimerase</fullName>
    </alternativeName>
</protein>
<dbReference type="InterPro" id="IPR000888">
    <property type="entry name" value="RmlC-like"/>
</dbReference>
<evidence type="ECO:0000256" key="2">
    <source>
        <dbReference type="ARBA" id="ARBA00001997"/>
    </source>
</evidence>
<dbReference type="EC" id="5.1.3.13" evidence="3 5"/>
<proteinExistence type="inferred from homology"/>
<organism evidence="6 7">
    <name type="scientific">Bradyrhizobium septentrionale</name>
    <dbReference type="NCBI Taxonomy" id="1404411"/>
    <lineage>
        <taxon>Bacteria</taxon>
        <taxon>Pseudomonadati</taxon>
        <taxon>Pseudomonadota</taxon>
        <taxon>Alphaproteobacteria</taxon>
        <taxon>Hyphomicrobiales</taxon>
        <taxon>Nitrobacteraceae</taxon>
        <taxon>Bradyrhizobium</taxon>
    </lineage>
</organism>
<evidence type="ECO:0000256" key="5">
    <source>
        <dbReference type="RuleBase" id="RU364069"/>
    </source>
</evidence>
<dbReference type="InterPro" id="IPR011051">
    <property type="entry name" value="RmlC_Cupin_sf"/>
</dbReference>
<evidence type="ECO:0000313" key="6">
    <source>
        <dbReference type="EMBL" id="WXC77352.1"/>
    </source>
</evidence>
<evidence type="ECO:0000313" key="7">
    <source>
        <dbReference type="Proteomes" id="UP001432046"/>
    </source>
</evidence>
<comment type="function">
    <text evidence="2 5">Catalyzes the epimerization of the C3' and C5'positions of dTDP-6-deoxy-D-xylo-4-hexulose, forming dTDP-6-deoxy-L-lyxo-4-hexulose.</text>
</comment>
<dbReference type="CDD" id="cd00438">
    <property type="entry name" value="cupin_RmlC"/>
    <property type="match status" value="1"/>
</dbReference>
<comment type="catalytic activity">
    <reaction evidence="1 5">
        <text>dTDP-4-dehydro-6-deoxy-alpha-D-glucose = dTDP-4-dehydro-beta-L-rhamnose</text>
        <dbReference type="Rhea" id="RHEA:16969"/>
        <dbReference type="ChEBI" id="CHEBI:57649"/>
        <dbReference type="ChEBI" id="CHEBI:62830"/>
        <dbReference type="EC" id="5.1.3.13"/>
    </reaction>
</comment>
<evidence type="ECO:0000256" key="3">
    <source>
        <dbReference type="ARBA" id="ARBA00012098"/>
    </source>
</evidence>
<dbReference type="EMBL" id="CP147711">
    <property type="protein sequence ID" value="WXC77352.1"/>
    <property type="molecule type" value="Genomic_DNA"/>
</dbReference>
<sequence length="191" mass="21201">MKIYPTTIHGVLLVEHEPARDERGYFVRTFCAREMAAYGISTYLAQASLSFNAKRGTLRGLHFQSHPAMEDKLVRCARGAIFDVIVDIRPGSPSFGSWVGYELSDTNHRQLYAPAGTAHGFQALTDDAVVSYQISQFYEADKSAGIRFDDPAIGIAWPLPPTAMSPRDLKLPLLAQVDPARLMPFEDKVNQ</sequence>
<dbReference type="Proteomes" id="UP001432046">
    <property type="component" value="Chromosome"/>
</dbReference>
<dbReference type="PANTHER" id="PTHR21047:SF2">
    <property type="entry name" value="THYMIDINE DIPHOSPHO-4-KETO-RHAMNOSE 3,5-EPIMERASE"/>
    <property type="match status" value="1"/>
</dbReference>
<evidence type="ECO:0000256" key="1">
    <source>
        <dbReference type="ARBA" id="ARBA00001298"/>
    </source>
</evidence>
<keyword evidence="5 6" id="KW-0413">Isomerase</keyword>
<comment type="pathway">
    <text evidence="5">Carbohydrate biosynthesis; dTDP-L-rhamnose biosynthesis.</text>
</comment>
<dbReference type="InterPro" id="IPR014710">
    <property type="entry name" value="RmlC-like_jellyroll"/>
</dbReference>
<comment type="similarity">
    <text evidence="5">Belongs to the dTDP-4-dehydrorhamnose 3,5-epimerase family.</text>
</comment>
<dbReference type="Pfam" id="PF00908">
    <property type="entry name" value="dTDP_sugar_isom"/>
    <property type="match status" value="1"/>
</dbReference>
<dbReference type="SUPFAM" id="SSF51182">
    <property type="entry name" value="RmlC-like cupins"/>
    <property type="match status" value="1"/>
</dbReference>
<comment type="subunit">
    <text evidence="5">Homodimer.</text>
</comment>
<dbReference type="NCBIfam" id="TIGR01221">
    <property type="entry name" value="rmlC"/>
    <property type="match status" value="1"/>
</dbReference>
<gene>
    <name evidence="6" type="primary">rfbC</name>
    <name evidence="6" type="ORF">WDK88_28420</name>
</gene>
<accession>A0ABZ2NR51</accession>
<keyword evidence="7" id="KW-1185">Reference proteome</keyword>
<dbReference type="PANTHER" id="PTHR21047">
    <property type="entry name" value="DTDP-6-DEOXY-D-GLUCOSE-3,5 EPIMERASE"/>
    <property type="match status" value="1"/>
</dbReference>
<reference evidence="6" key="2">
    <citation type="submission" date="2024-03" db="EMBL/GenBank/DDBJ databases">
        <authorList>
            <person name="Bromfield E.S.P."/>
            <person name="Cloutier S."/>
        </authorList>
    </citation>
    <scope>NUCLEOTIDE SEQUENCE</scope>
    <source>
        <strain evidence="6">5S5</strain>
    </source>
</reference>
<name>A0ABZ2NR51_9BRAD</name>